<evidence type="ECO:0000256" key="1">
    <source>
        <dbReference type="SAM" id="MobiDB-lite"/>
    </source>
</evidence>
<evidence type="ECO:0000313" key="2">
    <source>
        <dbReference type="EMBL" id="RRT77315.1"/>
    </source>
</evidence>
<dbReference type="EMBL" id="AMZH03001963">
    <property type="protein sequence ID" value="RRT77315.1"/>
    <property type="molecule type" value="Genomic_DNA"/>
</dbReference>
<dbReference type="Proteomes" id="UP000287651">
    <property type="component" value="Unassembled WGS sequence"/>
</dbReference>
<name>A0A427AM38_ENSVE</name>
<proteinExistence type="predicted"/>
<accession>A0A427AM38</accession>
<feature type="region of interest" description="Disordered" evidence="1">
    <location>
        <begin position="106"/>
        <end position="131"/>
    </location>
</feature>
<sequence length="227" mass="25992">MTGSSLQVSDPNVSISTKVRSQVCSQQNLNHNRIQVEEGELKGRVEEPTLKKRGAEYFKRLGFRFIRARTGRCRGRNDEGGCEGRGRPTTERWKVRDGAAAKKAEAIASNGILSSRSSRERERKRGRERENTRILFSSLPSTSCNYESGKPNRLRRTIPKLKRVPPVQHREHQRQLASCSPTGSDYLGPRLIPNVPRIFLYECHVFNATCDSEHWSKPRFTQRTTFH</sequence>
<protein>
    <submittedName>
        <fullName evidence="2">Uncharacterized protein</fullName>
    </submittedName>
</protein>
<feature type="compositionally biased region" description="Basic and acidic residues" evidence="1">
    <location>
        <begin position="117"/>
        <end position="131"/>
    </location>
</feature>
<organism evidence="2 3">
    <name type="scientific">Ensete ventricosum</name>
    <name type="common">Abyssinian banana</name>
    <name type="synonym">Musa ensete</name>
    <dbReference type="NCBI Taxonomy" id="4639"/>
    <lineage>
        <taxon>Eukaryota</taxon>
        <taxon>Viridiplantae</taxon>
        <taxon>Streptophyta</taxon>
        <taxon>Embryophyta</taxon>
        <taxon>Tracheophyta</taxon>
        <taxon>Spermatophyta</taxon>
        <taxon>Magnoliopsida</taxon>
        <taxon>Liliopsida</taxon>
        <taxon>Zingiberales</taxon>
        <taxon>Musaceae</taxon>
        <taxon>Ensete</taxon>
    </lineage>
</organism>
<gene>
    <name evidence="2" type="ORF">B296_00017707</name>
</gene>
<comment type="caution">
    <text evidence="2">The sequence shown here is derived from an EMBL/GenBank/DDBJ whole genome shotgun (WGS) entry which is preliminary data.</text>
</comment>
<dbReference type="AlphaFoldDB" id="A0A427AM38"/>
<evidence type="ECO:0000313" key="3">
    <source>
        <dbReference type="Proteomes" id="UP000287651"/>
    </source>
</evidence>
<reference evidence="2 3" key="1">
    <citation type="journal article" date="2014" name="Agronomy (Basel)">
        <title>A Draft Genome Sequence for Ensete ventricosum, the Drought-Tolerant Tree Against Hunger.</title>
        <authorList>
            <person name="Harrison J."/>
            <person name="Moore K.A."/>
            <person name="Paszkiewicz K."/>
            <person name="Jones T."/>
            <person name="Grant M."/>
            <person name="Ambacheew D."/>
            <person name="Muzemil S."/>
            <person name="Studholme D.J."/>
        </authorList>
    </citation>
    <scope>NUCLEOTIDE SEQUENCE [LARGE SCALE GENOMIC DNA]</scope>
</reference>